<organism evidence="1 2">
    <name type="scientific">Akanthomyces lecanii RCEF 1005</name>
    <dbReference type="NCBI Taxonomy" id="1081108"/>
    <lineage>
        <taxon>Eukaryota</taxon>
        <taxon>Fungi</taxon>
        <taxon>Dikarya</taxon>
        <taxon>Ascomycota</taxon>
        <taxon>Pezizomycotina</taxon>
        <taxon>Sordariomycetes</taxon>
        <taxon>Hypocreomycetidae</taxon>
        <taxon>Hypocreales</taxon>
        <taxon>Cordycipitaceae</taxon>
        <taxon>Akanthomyces</taxon>
        <taxon>Cordyceps confragosa</taxon>
    </lineage>
</organism>
<keyword evidence="2" id="KW-1185">Reference proteome</keyword>
<evidence type="ECO:0000313" key="1">
    <source>
        <dbReference type="EMBL" id="OAA79692.1"/>
    </source>
</evidence>
<sequence>MRFIASIASAPQLLGKRRLDLLYTLFIAGCQQDVADFWDYELRYAGPVGTEVRDAVVSQVNVLLSLWPSVSRAEQRLLLLLTALVPEGVSIKQSARQAIGESDLNDPASRLAQVLIQNSDSAEACLIELARTYEELIPLTDGDDAPQRARIITAIHKTLF</sequence>
<reference evidence="1 2" key="1">
    <citation type="journal article" date="2016" name="Genome Biol. Evol.">
        <title>Divergent and convergent evolution of fungal pathogenicity.</title>
        <authorList>
            <person name="Shang Y."/>
            <person name="Xiao G."/>
            <person name="Zheng P."/>
            <person name="Cen K."/>
            <person name="Zhan S."/>
            <person name="Wang C."/>
        </authorList>
    </citation>
    <scope>NUCLEOTIDE SEQUENCE [LARGE SCALE GENOMIC DNA]</scope>
    <source>
        <strain evidence="1 2">RCEF 1005</strain>
    </source>
</reference>
<comment type="caution">
    <text evidence="1">The sequence shown here is derived from an EMBL/GenBank/DDBJ whole genome shotgun (WGS) entry which is preliminary data.</text>
</comment>
<dbReference type="AlphaFoldDB" id="A0A162K9I5"/>
<dbReference type="Proteomes" id="UP000076881">
    <property type="component" value="Unassembled WGS sequence"/>
</dbReference>
<dbReference type="EMBL" id="AZHF01000002">
    <property type="protein sequence ID" value="OAA79692.1"/>
    <property type="molecule type" value="Genomic_DNA"/>
</dbReference>
<proteinExistence type="predicted"/>
<protein>
    <submittedName>
        <fullName evidence="1">Uncharacterized protein</fullName>
    </submittedName>
</protein>
<evidence type="ECO:0000313" key="2">
    <source>
        <dbReference type="Proteomes" id="UP000076881"/>
    </source>
</evidence>
<accession>A0A162K9I5</accession>
<name>A0A162K9I5_CORDF</name>
<gene>
    <name evidence="1" type="ORF">LEL_03178</name>
</gene>